<feature type="compositionally biased region" description="Basic and acidic residues" evidence="1">
    <location>
        <begin position="544"/>
        <end position="565"/>
    </location>
</feature>
<evidence type="ECO:0000313" key="2">
    <source>
        <dbReference type="EMBL" id="KAK7513157.1"/>
    </source>
</evidence>
<dbReference type="Proteomes" id="UP001363622">
    <property type="component" value="Unassembled WGS sequence"/>
</dbReference>
<keyword evidence="3" id="KW-1185">Reference proteome</keyword>
<name>A0ABR1KEG9_9PEZI</name>
<protein>
    <submittedName>
        <fullName evidence="2">Uncharacterized protein</fullName>
    </submittedName>
</protein>
<evidence type="ECO:0000256" key="1">
    <source>
        <dbReference type="SAM" id="MobiDB-lite"/>
    </source>
</evidence>
<sequence length="658" mass="75461">MLSRSLARLPARWGLAIAARRGANATRATSTTFSSHPTTRLQWQAHAVPTQLPARTLESFRSFSQPAALQEENGSEVKPKDDNQKTNPRRHKAKKEFETFNFPPYEEILAAAKVRVAEEINRKKARKKILRAARGTPEHQSLARPQISPFGPFEDVIQPIALALWGGKAEERQNTPKLTYTAHFLGATCLWRLAIRVTKPETENEIWRRLWRDTRPKHDGAQIEGKSEENDVPPLEAVVQDVFKRRVAKLALEKPGLQRASEARTRQKAPEAPEHDDGPPINYQFSNPHVDRLPFKARNHMRHFDVTGPLPDRFADQSSVVPYIWTQTVGNVLANTFQLEKIALTRLTSGISIWIWRGDFEMREMEAFMSCERRRRLEILKKLEKDANNEARQRKTLPIMGAKSLKAEKQRQEQLDRKGRILREEGGWSKILDFLQEMTRCKGVKMNSAGKPDTKKPTLWLPKKTKTKEIPFTDQMPHPESAFIEDIWSRNMVRNQDPKALQNYAAFLRSRMEAGYVPAQTDPAAQREGETVRGWRNRKAKKAHLIDRRNRANKEEGWREGDRVATAELSSGNDDGQGDKSGPWSIHRARPRPSDAVKHDRASLESILDEDEHESKSRGRNQRRRRTARRPKGKGKSKTKKTSVTQKKEREKATRKGV</sequence>
<proteinExistence type="predicted"/>
<feature type="compositionally biased region" description="Basic and acidic residues" evidence="1">
    <location>
        <begin position="592"/>
        <end position="603"/>
    </location>
</feature>
<accession>A0ABR1KEG9</accession>
<reference evidence="2 3" key="1">
    <citation type="submission" date="2024-04" db="EMBL/GenBank/DDBJ databases">
        <title>Phyllosticta paracitricarpa is synonymous to the EU quarantine fungus P. citricarpa based on phylogenomic analyses.</title>
        <authorList>
            <consortium name="Lawrence Berkeley National Laboratory"/>
            <person name="Van Ingen-Buijs V.A."/>
            <person name="Van Westerhoven A.C."/>
            <person name="Haridas S."/>
            <person name="Skiadas P."/>
            <person name="Martin F."/>
            <person name="Groenewald J.Z."/>
            <person name="Crous P.W."/>
            <person name="Seidl M.F."/>
        </authorList>
    </citation>
    <scope>NUCLEOTIDE SEQUENCE [LARGE SCALE GENOMIC DNA]</scope>
    <source>
        <strain evidence="2 3">CBS 123371</strain>
    </source>
</reference>
<feature type="region of interest" description="Disordered" evidence="1">
    <location>
        <begin position="520"/>
        <end position="658"/>
    </location>
</feature>
<feature type="compositionally biased region" description="Basic and acidic residues" evidence="1">
    <location>
        <begin position="646"/>
        <end position="658"/>
    </location>
</feature>
<feature type="region of interest" description="Disordered" evidence="1">
    <location>
        <begin position="67"/>
        <end position="92"/>
    </location>
</feature>
<gene>
    <name evidence="2" type="ORF">IWZ03DRAFT_47392</name>
</gene>
<organism evidence="2 3">
    <name type="scientific">Phyllosticta citriasiana</name>
    <dbReference type="NCBI Taxonomy" id="595635"/>
    <lineage>
        <taxon>Eukaryota</taxon>
        <taxon>Fungi</taxon>
        <taxon>Dikarya</taxon>
        <taxon>Ascomycota</taxon>
        <taxon>Pezizomycotina</taxon>
        <taxon>Dothideomycetes</taxon>
        <taxon>Dothideomycetes incertae sedis</taxon>
        <taxon>Botryosphaeriales</taxon>
        <taxon>Phyllostictaceae</taxon>
        <taxon>Phyllosticta</taxon>
    </lineage>
</organism>
<feature type="compositionally biased region" description="Basic residues" evidence="1">
    <location>
        <begin position="618"/>
        <end position="641"/>
    </location>
</feature>
<dbReference type="EMBL" id="JBBPHU010000010">
    <property type="protein sequence ID" value="KAK7513157.1"/>
    <property type="molecule type" value="Genomic_DNA"/>
</dbReference>
<evidence type="ECO:0000313" key="3">
    <source>
        <dbReference type="Proteomes" id="UP001363622"/>
    </source>
</evidence>
<comment type="caution">
    <text evidence="2">The sequence shown here is derived from an EMBL/GenBank/DDBJ whole genome shotgun (WGS) entry which is preliminary data.</text>
</comment>
<feature type="compositionally biased region" description="Basic and acidic residues" evidence="1">
    <location>
        <begin position="75"/>
        <end position="84"/>
    </location>
</feature>
<feature type="region of interest" description="Disordered" evidence="1">
    <location>
        <begin position="256"/>
        <end position="282"/>
    </location>
</feature>
<feature type="compositionally biased region" description="Basic and acidic residues" evidence="1">
    <location>
        <begin position="261"/>
        <end position="278"/>
    </location>
</feature>